<accession>A0ACC3Z272</accession>
<reference evidence="1 2" key="1">
    <citation type="journal article" date="2020" name="Phytopathology">
        <title>Genome Sequence Resources of Colletotrichum truncatum, C. plurivorum, C. musicola, and C. sojae: Four Species Pathogenic to Soybean (Glycine max).</title>
        <authorList>
            <person name="Rogerio F."/>
            <person name="Boufleur T.R."/>
            <person name="Ciampi-Guillardi M."/>
            <person name="Sukno S.A."/>
            <person name="Thon M.R."/>
            <person name="Massola Junior N.S."/>
            <person name="Baroncelli R."/>
        </authorList>
    </citation>
    <scope>NUCLEOTIDE SEQUENCE [LARGE SCALE GENOMIC DNA]</scope>
    <source>
        <strain evidence="1 2">CMES1059</strain>
    </source>
</reference>
<comment type="caution">
    <text evidence="1">The sequence shown here is derived from an EMBL/GenBank/DDBJ whole genome shotgun (WGS) entry which is preliminary data.</text>
</comment>
<keyword evidence="2" id="KW-1185">Reference proteome</keyword>
<organism evidence="1 2">
    <name type="scientific">Colletotrichum truncatum</name>
    <name type="common">Anthracnose fungus</name>
    <name type="synonym">Colletotrichum capsici</name>
    <dbReference type="NCBI Taxonomy" id="5467"/>
    <lineage>
        <taxon>Eukaryota</taxon>
        <taxon>Fungi</taxon>
        <taxon>Dikarya</taxon>
        <taxon>Ascomycota</taxon>
        <taxon>Pezizomycotina</taxon>
        <taxon>Sordariomycetes</taxon>
        <taxon>Hypocreomycetidae</taxon>
        <taxon>Glomerellales</taxon>
        <taxon>Glomerellaceae</taxon>
        <taxon>Colletotrichum</taxon>
        <taxon>Colletotrichum truncatum species complex</taxon>
    </lineage>
</organism>
<dbReference type="EMBL" id="VUJX02000004">
    <property type="protein sequence ID" value="KAL0938196.1"/>
    <property type="molecule type" value="Genomic_DNA"/>
</dbReference>
<gene>
    <name evidence="1" type="ORF">CTRU02_207927</name>
</gene>
<evidence type="ECO:0000313" key="2">
    <source>
        <dbReference type="Proteomes" id="UP000805649"/>
    </source>
</evidence>
<sequence>MALRQQLPPPIVVNARHGHEHTHTVVFLHRFPESTTDEELRRKVLSEKLTKNHKTLRRQFPSVRWVFPFGKAHARPWNNLSPDDRKAVGMTMGAVPYITQIILREAKRAGGLDRIILGGQGETAEAAHEAMSSFPEGGTDLHSDPKEMSAFIKRNYHLTWTQSSQLRLGGFVGMHLEDGQPTRDVKTLALISKEAIRPQKISNNIITNTPHKFIHGGYKIQTTTWDGARIDQFAEFLAGIGVFRIPDKEQKIQETLVPKDRAKVKKFDPREGLNDVQKYALEVAEQKKLDALRKEKVLVRIEADKVERNILQERKKQRRLHGGEVANTSFTGSVNRLG</sequence>
<proteinExistence type="predicted"/>
<protein>
    <submittedName>
        <fullName evidence="1">Uncharacterized protein</fullName>
    </submittedName>
</protein>
<name>A0ACC3Z272_COLTU</name>
<dbReference type="Proteomes" id="UP000805649">
    <property type="component" value="Unassembled WGS sequence"/>
</dbReference>
<evidence type="ECO:0000313" key="1">
    <source>
        <dbReference type="EMBL" id="KAL0938196.1"/>
    </source>
</evidence>